<evidence type="ECO:0000313" key="6">
    <source>
        <dbReference type="Proteomes" id="UP000094067"/>
    </source>
</evidence>
<dbReference type="RefSeq" id="WP_069153031.1">
    <property type="nucleotide sequence ID" value="NZ_DAWDRA010000225.1"/>
</dbReference>
<dbReference type="OrthoDB" id="9812495at2"/>
<protein>
    <submittedName>
        <fullName evidence="3">Helix-turn-helix protein</fullName>
    </submittedName>
</protein>
<evidence type="ECO:0000313" key="3">
    <source>
        <dbReference type="EMBL" id="ODM07363.1"/>
    </source>
</evidence>
<reference evidence="4 8" key="2">
    <citation type="submission" date="2016-08" db="EMBL/GenBank/DDBJ databases">
        <title>Characterization of Isolates of Eisenbergiella tayi Derived from Blood Cultures, Using Whole Genome Sequencing.</title>
        <authorList>
            <person name="Bernier A.-M."/>
            <person name="Burdz T."/>
            <person name="Wiebe D."/>
            <person name="Bernard K."/>
        </authorList>
    </citation>
    <scope>NUCLEOTIDE SEQUENCE [LARGE SCALE GENOMIC DNA]</scope>
    <source>
        <strain evidence="4 8">NML120146</strain>
    </source>
</reference>
<dbReference type="PANTHER" id="PTHR46558">
    <property type="entry name" value="TRACRIPTIONAL REGULATORY PROTEIN-RELATED-RELATED"/>
    <property type="match status" value="1"/>
</dbReference>
<dbReference type="SMART" id="SM00530">
    <property type="entry name" value="HTH_XRE"/>
    <property type="match status" value="1"/>
</dbReference>
<keyword evidence="8" id="KW-1185">Reference proteome</keyword>
<evidence type="ECO:0000313" key="8">
    <source>
        <dbReference type="Proteomes" id="UP000094869"/>
    </source>
</evidence>
<dbReference type="Proteomes" id="UP000094067">
    <property type="component" value="Unassembled WGS sequence"/>
</dbReference>
<reference evidence="5 7" key="3">
    <citation type="submission" date="2016-08" db="EMBL/GenBank/DDBJ databases">
        <authorList>
            <person name="Seilhamer J.J."/>
        </authorList>
    </citation>
    <scope>NUCLEOTIDE SEQUENCE [LARGE SCALE GENOMIC DNA]</scope>
    <source>
        <strain evidence="5 7">NML150140-1</strain>
    </source>
</reference>
<accession>A0A1E3AF56</accession>
<organism evidence="3 6">
    <name type="scientific">Eisenbergiella tayi</name>
    <dbReference type="NCBI Taxonomy" id="1432052"/>
    <lineage>
        <taxon>Bacteria</taxon>
        <taxon>Bacillati</taxon>
        <taxon>Bacillota</taxon>
        <taxon>Clostridia</taxon>
        <taxon>Lachnospirales</taxon>
        <taxon>Lachnospiraceae</taxon>
        <taxon>Eisenbergiella</taxon>
    </lineage>
</organism>
<dbReference type="AlphaFoldDB" id="A0A1E3AF56"/>
<dbReference type="SUPFAM" id="SSF47413">
    <property type="entry name" value="lambda repressor-like DNA-binding domains"/>
    <property type="match status" value="1"/>
</dbReference>
<feature type="domain" description="HTH cro/C1-type" evidence="2">
    <location>
        <begin position="9"/>
        <end position="63"/>
    </location>
</feature>
<evidence type="ECO:0000313" key="4">
    <source>
        <dbReference type="EMBL" id="ODR45803.1"/>
    </source>
</evidence>
<dbReference type="InterPro" id="IPR011990">
    <property type="entry name" value="TPR-like_helical_dom_sf"/>
</dbReference>
<dbReference type="PATRIC" id="fig|1432052.4.peg.3626"/>
<gene>
    <name evidence="5" type="ORF">BEI59_03365</name>
    <name evidence="3" type="ORF">BEI61_03253</name>
    <name evidence="4" type="ORF">BEI63_28925</name>
</gene>
<evidence type="ECO:0000313" key="5">
    <source>
        <dbReference type="EMBL" id="ODR54977.1"/>
    </source>
</evidence>
<reference evidence="3 6" key="1">
    <citation type="submission" date="2016-07" db="EMBL/GenBank/DDBJ databases">
        <title>Characterization of isolates of Eisenbergiella tayi derived from blood cultures, using whole genome sequencing.</title>
        <authorList>
            <person name="Burdz T."/>
            <person name="Wiebe D."/>
            <person name="Huynh C."/>
            <person name="Bernard K."/>
        </authorList>
    </citation>
    <scope>NUCLEOTIDE SEQUENCE [LARGE SCALE GENOMIC DNA]</scope>
    <source>
        <strain evidence="3 6">NML 110608</strain>
    </source>
</reference>
<dbReference type="Proteomes" id="UP000094271">
    <property type="component" value="Unassembled WGS sequence"/>
</dbReference>
<dbReference type="EMBL" id="MEHA01000002">
    <property type="protein sequence ID" value="ODR54977.1"/>
    <property type="molecule type" value="Genomic_DNA"/>
</dbReference>
<evidence type="ECO:0000259" key="2">
    <source>
        <dbReference type="PROSITE" id="PS50943"/>
    </source>
</evidence>
<dbReference type="EMBL" id="MCGH01000002">
    <property type="protein sequence ID" value="ODM07363.1"/>
    <property type="molecule type" value="Genomic_DNA"/>
</dbReference>
<dbReference type="Gene3D" id="1.25.40.10">
    <property type="entry name" value="Tetratricopeptide repeat domain"/>
    <property type="match status" value="1"/>
</dbReference>
<dbReference type="GO" id="GO:0003677">
    <property type="term" value="F:DNA binding"/>
    <property type="evidence" value="ECO:0007669"/>
    <property type="project" value="UniProtKB-KW"/>
</dbReference>
<sequence length="265" mass="30512">MNLSIGNKIKALRKEHGITQEQLADSIGISFQAVSKWENNIALPDITLVPILAGYFNITIDELFDFNLKEIRQNVDEICREAYKFRESDPGKSRTLLEEGLRKYPDNDILLDNLLYVLNYTENPEETISVAGKLAEQASEPGIKYDALRFMAYAYHAKGEISSALAAIRQLPEIDFTKLTEMAFLLTGKPKYEAAEKQKWISFENLLQMMVKITEYYEESGDIPAALSEMKRALRLLSVMEEEEKSNDFRIYSDYLCRHMERLKL</sequence>
<dbReference type="EMBL" id="MEHD01000051">
    <property type="protein sequence ID" value="ODR45803.1"/>
    <property type="molecule type" value="Genomic_DNA"/>
</dbReference>
<comment type="caution">
    <text evidence="3">The sequence shown here is derived from an EMBL/GenBank/DDBJ whole genome shotgun (WGS) entry which is preliminary data.</text>
</comment>
<dbReference type="InterPro" id="IPR001387">
    <property type="entry name" value="Cro/C1-type_HTH"/>
</dbReference>
<dbReference type="Pfam" id="PF01381">
    <property type="entry name" value="HTH_3"/>
    <property type="match status" value="1"/>
</dbReference>
<dbReference type="PROSITE" id="PS50943">
    <property type="entry name" value="HTH_CROC1"/>
    <property type="match status" value="1"/>
</dbReference>
<dbReference type="Gene3D" id="1.10.260.40">
    <property type="entry name" value="lambda repressor-like DNA-binding domains"/>
    <property type="match status" value="1"/>
</dbReference>
<dbReference type="InterPro" id="IPR010982">
    <property type="entry name" value="Lambda_DNA-bd_dom_sf"/>
</dbReference>
<proteinExistence type="predicted"/>
<name>A0A1E3AF56_9FIRM</name>
<evidence type="ECO:0000313" key="7">
    <source>
        <dbReference type="Proteomes" id="UP000094271"/>
    </source>
</evidence>
<dbReference type="Proteomes" id="UP000094869">
    <property type="component" value="Unassembled WGS sequence"/>
</dbReference>
<evidence type="ECO:0000256" key="1">
    <source>
        <dbReference type="ARBA" id="ARBA00023125"/>
    </source>
</evidence>
<dbReference type="SUPFAM" id="SSF48452">
    <property type="entry name" value="TPR-like"/>
    <property type="match status" value="1"/>
</dbReference>
<dbReference type="PANTHER" id="PTHR46558:SF11">
    <property type="entry name" value="HTH-TYPE TRANSCRIPTIONAL REGULATOR XRE"/>
    <property type="match status" value="1"/>
</dbReference>
<keyword evidence="1" id="KW-0238">DNA-binding</keyword>
<dbReference type="CDD" id="cd00093">
    <property type="entry name" value="HTH_XRE"/>
    <property type="match status" value="1"/>
</dbReference>